<sequence>MAALYCILAKLVIVYGERYSILKPARYTQIFVASDFLSLVLQGGGGGVAATAVSGSGSTHLGTNIMIAGLGLQVASMTIFIVLWLVFFWRVYKASKLAEPGFDPRFEHLRSTSVMKLFPLYASVAVICVYVRSIYRVVELSEGWTGHLMVTEPYFLVLDGAMMTITGIVMSFPGAYPGIVVGREVSIKKKNNEGVFSGVEKNTEMSSDLGEFLQGSTVHRGSL</sequence>
<dbReference type="EMBL" id="KV454428">
    <property type="protein sequence ID" value="ODQ80939.1"/>
    <property type="molecule type" value="Genomic_DNA"/>
</dbReference>
<keyword evidence="3 9" id="KW-0812">Transmembrane</keyword>
<evidence type="ECO:0000256" key="3">
    <source>
        <dbReference type="ARBA" id="ARBA00022692"/>
    </source>
</evidence>
<reference evidence="11" key="1">
    <citation type="submission" date="2016-05" db="EMBL/GenBank/DDBJ databases">
        <title>Comparative genomics of biotechnologically important yeasts.</title>
        <authorList>
            <consortium name="DOE Joint Genome Institute"/>
            <person name="Riley R."/>
            <person name="Haridas S."/>
            <person name="Wolfe K.H."/>
            <person name="Lopes M.R."/>
            <person name="Hittinger C.T."/>
            <person name="Goker M."/>
            <person name="Salamov A."/>
            <person name="Wisecaver J."/>
            <person name="Long T.M."/>
            <person name="Aerts A.L."/>
            <person name="Barry K."/>
            <person name="Choi C."/>
            <person name="Clum A."/>
            <person name="Coughlan A.Y."/>
            <person name="Deshpande S."/>
            <person name="Douglass A.P."/>
            <person name="Hanson S.J."/>
            <person name="Klenk H.-P."/>
            <person name="Labutti K."/>
            <person name="Lapidus A."/>
            <person name="Lindquist E."/>
            <person name="Lipzen A."/>
            <person name="Meier-Kolthoff J.P."/>
            <person name="Ohm R.A."/>
            <person name="Otillar R.P."/>
            <person name="Pangilinan J."/>
            <person name="Peng Y."/>
            <person name="Rokas A."/>
            <person name="Rosa C.A."/>
            <person name="Scheuner C."/>
            <person name="Sibirny A.A."/>
            <person name="Slot J.C."/>
            <person name="Stielow J.B."/>
            <person name="Sun H."/>
            <person name="Kurtzman C.P."/>
            <person name="Blackwell M."/>
            <person name="Grigoriev I.V."/>
            <person name="Jeffries T.W."/>
        </authorList>
    </citation>
    <scope>NUCLEOTIDE SEQUENCE [LARGE SCALE GENOMIC DNA]</scope>
    <source>
        <strain evidence="11">NRRL Y-12698</strain>
    </source>
</reference>
<dbReference type="InterPro" id="IPR007568">
    <property type="entry name" value="RTA1"/>
</dbReference>
<comment type="function">
    <text evidence="7">Catalyzes the ATP-dependent translocation of sphingoid long-chain bases (LCBs) from the cytoplasmic site toward the extracytoplasmic side of the membrane (flip-flop). Involved in the establishment of the functional lipid asymmetry of the plasma membrane. Regulates intracellular levels of LCBs, sphingolipid precursors that are growth inhibitory at increased levels.</text>
</comment>
<dbReference type="OrthoDB" id="3358017at2759"/>
<proteinExistence type="inferred from homology"/>
<evidence type="ECO:0000256" key="2">
    <source>
        <dbReference type="ARBA" id="ARBA00009969"/>
    </source>
</evidence>
<keyword evidence="5" id="KW-0445">Lipid transport</keyword>
<evidence type="ECO:0000256" key="4">
    <source>
        <dbReference type="ARBA" id="ARBA00022989"/>
    </source>
</evidence>
<name>A0A1E3QTC8_9ASCO</name>
<comment type="subcellular location">
    <subcellularLocation>
        <location evidence="1">Cell membrane</location>
        <topology evidence="1">Multi-pass membrane protein</topology>
    </subcellularLocation>
</comment>
<comment type="similarity">
    <text evidence="2">Belongs to the lipid-translocating exporter (LTE) (TC 9.A.26.1) family.</text>
</comment>
<dbReference type="PANTHER" id="PTHR31465">
    <property type="entry name" value="PROTEIN RTA1-RELATED"/>
    <property type="match status" value="1"/>
</dbReference>
<evidence type="ECO:0000256" key="5">
    <source>
        <dbReference type="ARBA" id="ARBA00023055"/>
    </source>
</evidence>
<keyword evidence="4 9" id="KW-1133">Transmembrane helix</keyword>
<gene>
    <name evidence="10" type="ORF">BABINDRAFT_160376</name>
</gene>
<dbReference type="GO" id="GO:0000324">
    <property type="term" value="C:fungal-type vacuole"/>
    <property type="evidence" value="ECO:0007669"/>
    <property type="project" value="TreeGrafter"/>
</dbReference>
<organism evidence="10 11">
    <name type="scientific">Babjeviella inositovora NRRL Y-12698</name>
    <dbReference type="NCBI Taxonomy" id="984486"/>
    <lineage>
        <taxon>Eukaryota</taxon>
        <taxon>Fungi</taxon>
        <taxon>Dikarya</taxon>
        <taxon>Ascomycota</taxon>
        <taxon>Saccharomycotina</taxon>
        <taxon>Pichiomycetes</taxon>
        <taxon>Serinales incertae sedis</taxon>
        <taxon>Babjeviella</taxon>
    </lineage>
</organism>
<evidence type="ECO:0000256" key="7">
    <source>
        <dbReference type="ARBA" id="ARBA00037472"/>
    </source>
</evidence>
<dbReference type="RefSeq" id="XP_018986267.1">
    <property type="nucleotide sequence ID" value="XM_019128198.1"/>
</dbReference>
<accession>A0A1E3QTC8</accession>
<dbReference type="PANTHER" id="PTHR31465:SF9">
    <property type="entry name" value="SPHINGOID LONG-CHAIN BASE TRANSPORTER RSB1"/>
    <property type="match status" value="1"/>
</dbReference>
<dbReference type="Proteomes" id="UP000094336">
    <property type="component" value="Unassembled WGS sequence"/>
</dbReference>
<evidence type="ECO:0000313" key="10">
    <source>
        <dbReference type="EMBL" id="ODQ80939.1"/>
    </source>
</evidence>
<feature type="transmembrane region" description="Helical" evidence="9">
    <location>
        <begin position="155"/>
        <end position="181"/>
    </location>
</feature>
<evidence type="ECO:0000256" key="1">
    <source>
        <dbReference type="ARBA" id="ARBA00004651"/>
    </source>
</evidence>
<keyword evidence="11" id="KW-1185">Reference proteome</keyword>
<evidence type="ECO:0000256" key="8">
    <source>
        <dbReference type="ARBA" id="ARBA00041117"/>
    </source>
</evidence>
<evidence type="ECO:0000313" key="11">
    <source>
        <dbReference type="Proteomes" id="UP000094336"/>
    </source>
</evidence>
<keyword evidence="5" id="KW-0813">Transport</keyword>
<evidence type="ECO:0000256" key="6">
    <source>
        <dbReference type="ARBA" id="ARBA00023136"/>
    </source>
</evidence>
<protein>
    <recommendedName>
        <fullName evidence="8">Sphingoid long-chain base transporter RSB1</fullName>
    </recommendedName>
</protein>
<feature type="transmembrane region" description="Helical" evidence="9">
    <location>
        <begin position="30"/>
        <end position="53"/>
    </location>
</feature>
<dbReference type="GeneID" id="30146051"/>
<dbReference type="Pfam" id="PF04479">
    <property type="entry name" value="RTA1"/>
    <property type="match status" value="1"/>
</dbReference>
<keyword evidence="6 9" id="KW-0472">Membrane</keyword>
<dbReference type="STRING" id="984486.A0A1E3QTC8"/>
<dbReference type="GO" id="GO:0005886">
    <property type="term" value="C:plasma membrane"/>
    <property type="evidence" value="ECO:0007669"/>
    <property type="project" value="UniProtKB-SubCell"/>
</dbReference>
<dbReference type="AlphaFoldDB" id="A0A1E3QTC8"/>
<dbReference type="GO" id="GO:0006869">
    <property type="term" value="P:lipid transport"/>
    <property type="evidence" value="ECO:0007669"/>
    <property type="project" value="UniProtKB-KW"/>
</dbReference>
<feature type="transmembrane region" description="Helical" evidence="9">
    <location>
        <begin position="65"/>
        <end position="92"/>
    </location>
</feature>
<evidence type="ECO:0000256" key="9">
    <source>
        <dbReference type="SAM" id="Phobius"/>
    </source>
</evidence>
<feature type="transmembrane region" description="Helical" evidence="9">
    <location>
        <begin position="113"/>
        <end position="135"/>
    </location>
</feature>